<evidence type="ECO:0000256" key="11">
    <source>
        <dbReference type="SAM" id="MobiDB-lite"/>
    </source>
</evidence>
<feature type="region of interest" description="Disordered" evidence="11">
    <location>
        <begin position="1660"/>
        <end position="1698"/>
    </location>
</feature>
<dbReference type="SMART" id="SM00456">
    <property type="entry name" value="WW"/>
    <property type="match status" value="2"/>
</dbReference>
<evidence type="ECO:0000259" key="12">
    <source>
        <dbReference type="PROSITE" id="PS50020"/>
    </source>
</evidence>
<evidence type="ECO:0000256" key="3">
    <source>
        <dbReference type="ARBA" id="ARBA00004613"/>
    </source>
</evidence>
<dbReference type="EMBL" id="KK583195">
    <property type="protein sequence ID" value="KDO32469.1"/>
    <property type="molecule type" value="Genomic_DNA"/>
</dbReference>
<gene>
    <name evidence="13" type="ORF">SPRG_02946</name>
</gene>
<evidence type="ECO:0000313" key="13">
    <source>
        <dbReference type="EMBL" id="KDO32469.1"/>
    </source>
</evidence>
<keyword evidence="8" id="KW-0456">Lyase</keyword>
<evidence type="ECO:0000256" key="8">
    <source>
        <dbReference type="ARBA" id="ARBA00023239"/>
    </source>
</evidence>
<comment type="cofactor">
    <cofactor evidence="2">
        <name>Ca(2+)</name>
        <dbReference type="ChEBI" id="CHEBI:29108"/>
    </cofactor>
</comment>
<protein>
    <recommendedName>
        <fullName evidence="9">Probable pectate lyase F</fullName>
        <ecNumber evidence="4">4.2.2.2</ecNumber>
    </recommendedName>
</protein>
<dbReference type="SUPFAM" id="SSF51045">
    <property type="entry name" value="WW domain"/>
    <property type="match status" value="1"/>
</dbReference>
<evidence type="ECO:0000256" key="4">
    <source>
        <dbReference type="ARBA" id="ARBA00012272"/>
    </source>
</evidence>
<keyword evidence="5" id="KW-0964">Secreted</keyword>
<dbReference type="PROSITE" id="PS50096">
    <property type="entry name" value="IQ"/>
    <property type="match status" value="6"/>
</dbReference>
<dbReference type="SMART" id="SM00015">
    <property type="entry name" value="IQ"/>
    <property type="match status" value="10"/>
</dbReference>
<dbReference type="Proteomes" id="UP000030745">
    <property type="component" value="Unassembled WGS sequence"/>
</dbReference>
<evidence type="ECO:0000256" key="6">
    <source>
        <dbReference type="ARBA" id="ARBA00022729"/>
    </source>
</evidence>
<keyword evidence="10" id="KW-0175">Coiled coil</keyword>
<accession>A0A067CP35</accession>
<dbReference type="PANTHER" id="PTHR33407:SF9">
    <property type="entry name" value="PECTATE LYASE F-RELATED"/>
    <property type="match status" value="1"/>
</dbReference>
<feature type="region of interest" description="Disordered" evidence="11">
    <location>
        <begin position="1343"/>
        <end position="1362"/>
    </location>
</feature>
<comment type="subcellular location">
    <subcellularLocation>
        <location evidence="3">Secreted</location>
    </subcellularLocation>
</comment>
<dbReference type="CDD" id="cd00201">
    <property type="entry name" value="WW"/>
    <property type="match status" value="1"/>
</dbReference>
<dbReference type="VEuPathDB" id="FungiDB:SPRG_02946"/>
<dbReference type="OrthoDB" id="168235at2759"/>
<comment type="catalytic activity">
    <reaction evidence="1">
        <text>Eliminative cleavage of (1-&gt;4)-alpha-D-galacturonan to give oligosaccharides with 4-deoxy-alpha-D-galact-4-enuronosyl groups at their non-reducing ends.</text>
        <dbReference type="EC" id="4.2.2.2"/>
    </reaction>
</comment>
<dbReference type="PROSITE" id="PS50020">
    <property type="entry name" value="WW_DOMAIN_2"/>
    <property type="match status" value="1"/>
</dbReference>
<sequence>MQKLLAHLRSIEAGHDTNERFLQRLAPSSSGVPTKEDDIYKLLRKSRTKKPPAKKPPRQQRPAQPQPKPDSLHDRRERLHTVMSYELNRKANLSVVPLPAPMASPPKVRHLDPKLQRALTSARDHQADEVRAAEIDVDTALHDAETLLPLSFLMERNLAALCQSKAGAIIKTAFETFALHFYDDAWHHWMAFVASARERERDAAVRVLSRVYRGHLARRACVQLRATYAALNAATAAVLDQRIAHRRSSALRIQMAFRQYGVRRRHAEAIAKHTAARVIQHLVLYQKARALRFAAMLADVRRHAAATTIQRVVRGRRGRGDAAREALGQKRAAIVAKLCDPKLAIANRFESQGAAFRIQTAARAWLCRRAGRRYRAALRQAAARKMLHHALASYVVHYKYKMRKMALIASLPARQAAARLLQRVITKWILRRKWQLDRLVRRKQARLRRVEAYAKRRAQPLAVVSRGLQKAQNRARGALTSLMSASSAAAKASDRRRHAAVAIQRGWRCSRLRYKKYLQTLYAQIEFLELRKTALFAHATRIQKLWRGRRARKQVKFLWLDKVTRHAVAKWRARRHRRRTIAAQRIQRKFRGVRGRRLAKLALAEMAHARRCATTLQRLVRPWLATRHMHRLRDTVRRRHETHLVCVASLQCCRQAAVEYLIFKSLEGAIGDVLTYPAWLASASGFTPQHISFPLLQLLFLDYNGLKREHLSSMPLKELQQLRLDRSKFLKVFRDAFPNTSRHMDMSSDADKVLSRLKEYPSQSRISLSYAMFTAALKDMAMLAIKSKATDLSPDARLLTLVIKHINSGKWATKSKAADQLAAYVNQWLDHAARCLQRLARRARDRDRGNALLHIKRVEWQQRLLAAAAATIQRAWRRRAAQSYLRSLVRAVFRKYIDAATGLPYWTNPRTGYSTWTKPRLLGKGDVDTDVIPMADADTEYSIRCTNCNINPIAESCFHCEDMYCASCYAQLHAKGKMATHVHFAIQGCSLCKFQVGTRHCHQCNADYCDNCMRYVHQKGNLAFHTADPLVALCLDCKEVRAVRVQCRTHDVKLCLSCAHGHPPELCRLETIPFLPFSLDDALNRVHLDRREKLEAEQKRMQDQRDLEARRLQSALRIQRNWRRKLAHQKGFQKLLSLATAKQAEWAKRQRDRKKQRTLGFVVKDIFGKAGFLETDTPAHQVLRRLNVFTRHKILARIRKLQVPLDEYLFLGVLLPGHASIAAGSTFLETSEDVRGWVVNGQALRIQDHVCYIHASEAMLEASLALHEPFRYESAVQSPYYAIEFSTQFPTHLKAILGAKVQSLAHRVDEDSFVGKSLNKMAKSVQGAALRKKVALEIRNEEQAEQLDQDKKSERQRSVISAGRRQSCASMTAVAAAVRMASFAELEGLGPLNGESDDGVGARVEPLPGAPIDKGQASYEPSYDTPGGAGTNEDAASSYPADAYAYQAAASPGIYDATYGEAAYYQQTIGNYGAYSSETDPAYYDFTQTTYDAAAVYGTSDSGGDYAAAPDQAAPTAYDAVYGGYDASYPSGEYPASGEATVGSYDANYSYAAHSTGTALDAPSMDGSGLYDAYNLTPLGDPSYGTHQATPSHTAPSYDDYASASYDPSTSCDTSTGYNASAGYDFTNGYDQQASYDQHAAYDQQNGYDQQAGYDQHAGYNQQTGYDQQGGYDQQAGYDQQTGYDQQGGYHQQGGYDQQVGYDPQAGYDMQVGYDTACDGAYDVSGSADGTDPWQEIYDPQSGQSYYYNAITGESVWKT</sequence>
<name>A0A067CP35_SAPPC</name>
<dbReference type="Gene3D" id="2.20.70.10">
    <property type="match status" value="1"/>
</dbReference>
<feature type="region of interest" description="Disordered" evidence="11">
    <location>
        <begin position="22"/>
        <end position="75"/>
    </location>
</feature>
<evidence type="ECO:0000256" key="1">
    <source>
        <dbReference type="ARBA" id="ARBA00000695"/>
    </source>
</evidence>
<dbReference type="PANTHER" id="PTHR33407">
    <property type="entry name" value="PECTATE LYASE F-RELATED"/>
    <property type="match status" value="1"/>
</dbReference>
<keyword evidence="14" id="KW-1185">Reference proteome</keyword>
<dbReference type="GO" id="GO:0005576">
    <property type="term" value="C:extracellular region"/>
    <property type="evidence" value="ECO:0007669"/>
    <property type="project" value="UniProtKB-SubCell"/>
</dbReference>
<evidence type="ECO:0000256" key="9">
    <source>
        <dbReference type="ARBA" id="ARBA00039895"/>
    </source>
</evidence>
<evidence type="ECO:0000256" key="10">
    <source>
        <dbReference type="SAM" id="Coils"/>
    </source>
</evidence>
<dbReference type="STRING" id="695850.A0A067CP35"/>
<keyword evidence="6" id="KW-0732">Signal</keyword>
<dbReference type="GO" id="GO:0045490">
    <property type="term" value="P:pectin catabolic process"/>
    <property type="evidence" value="ECO:0007669"/>
    <property type="project" value="TreeGrafter"/>
</dbReference>
<dbReference type="InterPro" id="IPR001202">
    <property type="entry name" value="WW_dom"/>
</dbReference>
<keyword evidence="7" id="KW-0106">Calcium</keyword>
<dbReference type="RefSeq" id="XP_012196920.1">
    <property type="nucleotide sequence ID" value="XM_012341530.1"/>
</dbReference>
<dbReference type="Gene3D" id="1.20.5.190">
    <property type="match status" value="1"/>
</dbReference>
<dbReference type="InterPro" id="IPR000048">
    <property type="entry name" value="IQ_motif_EF-hand-BS"/>
</dbReference>
<dbReference type="GeneID" id="24125482"/>
<evidence type="ECO:0000256" key="7">
    <source>
        <dbReference type="ARBA" id="ARBA00022837"/>
    </source>
</evidence>
<feature type="region of interest" description="Disordered" evidence="11">
    <location>
        <begin position="1391"/>
        <end position="1435"/>
    </location>
</feature>
<feature type="compositionally biased region" description="Basic residues" evidence="11">
    <location>
        <begin position="42"/>
        <end position="58"/>
    </location>
</feature>
<dbReference type="EC" id="4.2.2.2" evidence="4"/>
<feature type="coiled-coil region" evidence="10">
    <location>
        <begin position="1084"/>
        <end position="1111"/>
    </location>
</feature>
<dbReference type="Pfam" id="PF00397">
    <property type="entry name" value="WW"/>
    <property type="match status" value="1"/>
</dbReference>
<feature type="domain" description="WW" evidence="12">
    <location>
        <begin position="1728"/>
        <end position="1759"/>
    </location>
</feature>
<reference evidence="13 14" key="1">
    <citation type="journal article" date="2013" name="PLoS Genet.">
        <title>Distinctive expansion of potential virulence genes in the genome of the oomycete fish pathogen Saprolegnia parasitica.</title>
        <authorList>
            <person name="Jiang R.H."/>
            <person name="de Bruijn I."/>
            <person name="Haas B.J."/>
            <person name="Belmonte R."/>
            <person name="Lobach L."/>
            <person name="Christie J."/>
            <person name="van den Ackerveken G."/>
            <person name="Bottin A."/>
            <person name="Bulone V."/>
            <person name="Diaz-Moreno S.M."/>
            <person name="Dumas B."/>
            <person name="Fan L."/>
            <person name="Gaulin E."/>
            <person name="Govers F."/>
            <person name="Grenville-Briggs L.J."/>
            <person name="Horner N.R."/>
            <person name="Levin J.Z."/>
            <person name="Mammella M."/>
            <person name="Meijer H.J."/>
            <person name="Morris P."/>
            <person name="Nusbaum C."/>
            <person name="Oome S."/>
            <person name="Phillips A.J."/>
            <person name="van Rooyen D."/>
            <person name="Rzeszutek E."/>
            <person name="Saraiva M."/>
            <person name="Secombes C.J."/>
            <person name="Seidl M.F."/>
            <person name="Snel B."/>
            <person name="Stassen J.H."/>
            <person name="Sykes S."/>
            <person name="Tripathy S."/>
            <person name="van den Berg H."/>
            <person name="Vega-Arreguin J.C."/>
            <person name="Wawra S."/>
            <person name="Young S.K."/>
            <person name="Zeng Q."/>
            <person name="Dieguez-Uribeondo J."/>
            <person name="Russ C."/>
            <person name="Tyler B.M."/>
            <person name="van West P."/>
        </authorList>
    </citation>
    <scope>NUCLEOTIDE SEQUENCE [LARGE SCALE GENOMIC DNA]</scope>
    <source>
        <strain evidence="13 14">CBS 223.65</strain>
    </source>
</reference>
<evidence type="ECO:0000256" key="2">
    <source>
        <dbReference type="ARBA" id="ARBA00001913"/>
    </source>
</evidence>
<organism evidence="13 14">
    <name type="scientific">Saprolegnia parasitica (strain CBS 223.65)</name>
    <dbReference type="NCBI Taxonomy" id="695850"/>
    <lineage>
        <taxon>Eukaryota</taxon>
        <taxon>Sar</taxon>
        <taxon>Stramenopiles</taxon>
        <taxon>Oomycota</taxon>
        <taxon>Saprolegniomycetes</taxon>
        <taxon>Saprolegniales</taxon>
        <taxon>Saprolegniaceae</taxon>
        <taxon>Saprolegnia</taxon>
    </lineage>
</organism>
<evidence type="ECO:0000313" key="14">
    <source>
        <dbReference type="Proteomes" id="UP000030745"/>
    </source>
</evidence>
<dbReference type="GO" id="GO:0030570">
    <property type="term" value="F:pectate lyase activity"/>
    <property type="evidence" value="ECO:0007669"/>
    <property type="project" value="UniProtKB-EC"/>
</dbReference>
<dbReference type="OMA" id="RTVWINH"/>
<feature type="compositionally biased region" description="Basic and acidic residues" evidence="11">
    <location>
        <begin position="1343"/>
        <end position="1357"/>
    </location>
</feature>
<evidence type="ECO:0000256" key="5">
    <source>
        <dbReference type="ARBA" id="ARBA00022525"/>
    </source>
</evidence>
<dbReference type="KEGG" id="spar:SPRG_02946"/>
<dbReference type="InterPro" id="IPR004898">
    <property type="entry name" value="Pectate_lyase_PlyH/PlyE-like"/>
</dbReference>
<dbReference type="InterPro" id="IPR036020">
    <property type="entry name" value="WW_dom_sf"/>
</dbReference>
<proteinExistence type="predicted"/>